<evidence type="ECO:0000313" key="1">
    <source>
        <dbReference type="EMBL" id="GBP12766.1"/>
    </source>
</evidence>
<proteinExistence type="predicted"/>
<gene>
    <name evidence="1" type="ORF">EVAR_6099_1</name>
</gene>
<evidence type="ECO:0000313" key="2">
    <source>
        <dbReference type="Proteomes" id="UP000299102"/>
    </source>
</evidence>
<reference evidence="1 2" key="1">
    <citation type="journal article" date="2019" name="Commun. Biol.">
        <title>The bagworm genome reveals a unique fibroin gene that provides high tensile strength.</title>
        <authorList>
            <person name="Kono N."/>
            <person name="Nakamura H."/>
            <person name="Ohtoshi R."/>
            <person name="Tomita M."/>
            <person name="Numata K."/>
            <person name="Arakawa K."/>
        </authorList>
    </citation>
    <scope>NUCLEOTIDE SEQUENCE [LARGE SCALE GENOMIC DNA]</scope>
</reference>
<protein>
    <submittedName>
        <fullName evidence="1">Uncharacterized protein</fullName>
    </submittedName>
</protein>
<comment type="caution">
    <text evidence="1">The sequence shown here is derived from an EMBL/GenBank/DDBJ whole genome shotgun (WGS) entry which is preliminary data.</text>
</comment>
<dbReference type="Proteomes" id="UP000299102">
    <property type="component" value="Unassembled WGS sequence"/>
</dbReference>
<accession>A0A4C1TEZ2</accession>
<dbReference type="EMBL" id="BGZK01000053">
    <property type="protein sequence ID" value="GBP12766.1"/>
    <property type="molecule type" value="Genomic_DNA"/>
</dbReference>
<keyword evidence="2" id="KW-1185">Reference proteome</keyword>
<organism evidence="1 2">
    <name type="scientific">Eumeta variegata</name>
    <name type="common">Bagworm moth</name>
    <name type="synonym">Eumeta japonica</name>
    <dbReference type="NCBI Taxonomy" id="151549"/>
    <lineage>
        <taxon>Eukaryota</taxon>
        <taxon>Metazoa</taxon>
        <taxon>Ecdysozoa</taxon>
        <taxon>Arthropoda</taxon>
        <taxon>Hexapoda</taxon>
        <taxon>Insecta</taxon>
        <taxon>Pterygota</taxon>
        <taxon>Neoptera</taxon>
        <taxon>Endopterygota</taxon>
        <taxon>Lepidoptera</taxon>
        <taxon>Glossata</taxon>
        <taxon>Ditrysia</taxon>
        <taxon>Tineoidea</taxon>
        <taxon>Psychidae</taxon>
        <taxon>Oiketicinae</taxon>
        <taxon>Eumeta</taxon>
    </lineage>
</organism>
<sequence>MIRSFGPKNFSVGALSLDGSGLLVVRDSPEKKPIRMERFLSHAFRLTHAASPNIFSARYRPNNVRAGITGQTINKPIDSGGS</sequence>
<dbReference type="AlphaFoldDB" id="A0A4C1TEZ2"/>
<name>A0A4C1TEZ2_EUMVA</name>